<name>A0AAW0RE41_9PEZI</name>
<dbReference type="InterPro" id="IPR042099">
    <property type="entry name" value="ANL_N_sf"/>
</dbReference>
<dbReference type="Pfam" id="PF00550">
    <property type="entry name" value="PP-binding"/>
    <property type="match status" value="1"/>
</dbReference>
<gene>
    <name evidence="5" type="ORF">PG999_001375</name>
</gene>
<dbReference type="Proteomes" id="UP001392437">
    <property type="component" value="Unassembled WGS sequence"/>
</dbReference>
<organism evidence="5 6">
    <name type="scientific">Apiospora kogelbergensis</name>
    <dbReference type="NCBI Taxonomy" id="1337665"/>
    <lineage>
        <taxon>Eukaryota</taxon>
        <taxon>Fungi</taxon>
        <taxon>Dikarya</taxon>
        <taxon>Ascomycota</taxon>
        <taxon>Pezizomycotina</taxon>
        <taxon>Sordariomycetes</taxon>
        <taxon>Xylariomycetidae</taxon>
        <taxon>Amphisphaeriales</taxon>
        <taxon>Apiosporaceae</taxon>
        <taxon>Apiospora</taxon>
    </lineage>
</organism>
<proteinExistence type="predicted"/>
<evidence type="ECO:0000256" key="2">
    <source>
        <dbReference type="ARBA" id="ARBA00022553"/>
    </source>
</evidence>
<dbReference type="InterPro" id="IPR036736">
    <property type="entry name" value="ACP-like_sf"/>
</dbReference>
<dbReference type="AlphaFoldDB" id="A0AAW0RE41"/>
<evidence type="ECO:0000259" key="4">
    <source>
        <dbReference type="PROSITE" id="PS50075"/>
    </source>
</evidence>
<dbReference type="InterPro" id="IPR051414">
    <property type="entry name" value="Adenylate-forming_Reductase"/>
</dbReference>
<dbReference type="PANTHER" id="PTHR43439">
    <property type="entry name" value="PHENYLACETATE-COENZYME A LIGASE"/>
    <property type="match status" value="1"/>
</dbReference>
<dbReference type="PROSITE" id="PS50075">
    <property type="entry name" value="CARRIER"/>
    <property type="match status" value="1"/>
</dbReference>
<dbReference type="InterPro" id="IPR000873">
    <property type="entry name" value="AMP-dep_synth/lig_dom"/>
</dbReference>
<keyword evidence="6" id="KW-1185">Reference proteome</keyword>
<comment type="caution">
    <text evidence="5">The sequence shown here is derived from an EMBL/GenBank/DDBJ whole genome shotgun (WGS) entry which is preliminary data.</text>
</comment>
<feature type="domain" description="Carrier" evidence="4">
    <location>
        <begin position="661"/>
        <end position="741"/>
    </location>
</feature>
<keyword evidence="1" id="KW-0596">Phosphopantetheine</keyword>
<evidence type="ECO:0000313" key="5">
    <source>
        <dbReference type="EMBL" id="KAK8133202.1"/>
    </source>
</evidence>
<accession>A0AAW0RE41</accession>
<reference evidence="5 6" key="1">
    <citation type="submission" date="2023-01" db="EMBL/GenBank/DDBJ databases">
        <title>Analysis of 21 Apiospora genomes using comparative genomics revels a genus with tremendous synthesis potential of carbohydrate active enzymes and secondary metabolites.</title>
        <authorList>
            <person name="Sorensen T."/>
        </authorList>
    </citation>
    <scope>NUCLEOTIDE SEQUENCE [LARGE SCALE GENOMIC DNA]</scope>
    <source>
        <strain evidence="5 6">CBS 117206</strain>
    </source>
</reference>
<dbReference type="PROSITE" id="PS00455">
    <property type="entry name" value="AMP_BINDING"/>
    <property type="match status" value="1"/>
</dbReference>
<dbReference type="Gene3D" id="3.40.50.12780">
    <property type="entry name" value="N-terminal domain of ligase-like"/>
    <property type="match status" value="1"/>
</dbReference>
<dbReference type="EMBL" id="JAQQWP010000001">
    <property type="protein sequence ID" value="KAK8133202.1"/>
    <property type="molecule type" value="Genomic_DNA"/>
</dbReference>
<evidence type="ECO:0000313" key="6">
    <source>
        <dbReference type="Proteomes" id="UP001392437"/>
    </source>
</evidence>
<feature type="compositionally biased region" description="Basic and acidic residues" evidence="3">
    <location>
        <begin position="566"/>
        <end position="578"/>
    </location>
</feature>
<feature type="region of interest" description="Disordered" evidence="3">
    <location>
        <begin position="549"/>
        <end position="578"/>
    </location>
</feature>
<evidence type="ECO:0000256" key="3">
    <source>
        <dbReference type="SAM" id="MobiDB-lite"/>
    </source>
</evidence>
<protein>
    <recommendedName>
        <fullName evidence="4">Carrier domain-containing protein</fullName>
    </recommendedName>
</protein>
<dbReference type="Gene3D" id="1.10.1200.10">
    <property type="entry name" value="ACP-like"/>
    <property type="match status" value="1"/>
</dbReference>
<dbReference type="PANTHER" id="PTHR43439:SF2">
    <property type="entry name" value="ENZYME, PUTATIVE (JCVI)-RELATED"/>
    <property type="match status" value="1"/>
</dbReference>
<dbReference type="SUPFAM" id="SSF47336">
    <property type="entry name" value="ACP-like"/>
    <property type="match status" value="1"/>
</dbReference>
<dbReference type="SUPFAM" id="SSF56801">
    <property type="entry name" value="Acetyl-CoA synthetase-like"/>
    <property type="match status" value="1"/>
</dbReference>
<dbReference type="Pfam" id="PF00501">
    <property type="entry name" value="AMP-binding"/>
    <property type="match status" value="1"/>
</dbReference>
<dbReference type="Pfam" id="PF23562">
    <property type="entry name" value="AMP-binding_C_3"/>
    <property type="match status" value="1"/>
</dbReference>
<dbReference type="InterPro" id="IPR020845">
    <property type="entry name" value="AMP-binding_CS"/>
</dbReference>
<keyword evidence="2" id="KW-0597">Phosphoprotein</keyword>
<evidence type="ECO:0000256" key="1">
    <source>
        <dbReference type="ARBA" id="ARBA00022450"/>
    </source>
</evidence>
<dbReference type="InterPro" id="IPR009081">
    <property type="entry name" value="PP-bd_ACP"/>
</dbReference>
<sequence>MTKEATNPPEWKTPPPQCGRRLPPVLLDEIAAQDPERVLYSIAKTDKMRDGFQDVTYKTVANAVNRAAHWLKEVLGTGKSRVFCYLGPLDLRYMILVMAAPKAGHTSGGPYFLGTTNMLFRSARPKGVPPPMARHILHGWPMDNVTTPDLDYFLDQQLVEIVPFTKSFEEVRDKPFCILHTSGSTGIPKPVPVTYGSYGGMDSQLLIPSLGHKPTFLSFAQGKRIFFALPVFHAASLNWTVGIALFAGVTCVLPPPAPLTASLASDIFEHSRCSGAVMAPSLVVDCYNNDAYCVRMLQSLRFIVYGGGMLPEEIGDVLCRRIRLMTLMGSCETALLPHTLLEDPRDWEYISLSPCLGAVFRDDRDGLGNLTIVREDKHALQQGVFSTFPEKQEHAMGDLFEPHPIKPGLWRFRARADDIISFTTAEKLNPSTMESTIQAHPLVRSAVIGGQGQFQASLLLEPREYPKGPEAEQSFIDQIWPSIAQANRACPAHGRIMKGFVILTDPAKPLPRASKDTVQRHAVFKLYDAEFKALYARMSQLDPTASNVVSNGKVAQPPVSGYPHSKARETMDGEPRGSDEMTRMIEAIVERKVFAALDHFAVALQAAADQLRSTTASSALGGVPQGTAHTAMGISPPESVTTVTVQQSSGNTNSMHGNASSATAGRLRQVIYDTLAENLEVANLEDDTDLFEFGLDSLQVVSLLTAINAFIIKSEQRVDLMEREAIYSNPTVQKLITLATK</sequence>